<feature type="transmembrane region" description="Helical" evidence="1">
    <location>
        <begin position="50"/>
        <end position="77"/>
    </location>
</feature>
<evidence type="ECO:0000313" key="2">
    <source>
        <dbReference type="EMBL" id="AKN10630.1"/>
    </source>
</evidence>
<protein>
    <submittedName>
        <fullName evidence="2">NADH dehydrogenase subunit 4L</fullName>
    </submittedName>
</protein>
<sequence length="92" mass="10016">MFKVIYFIILLIGCCVFTSKFNILLTLMFLEGIVINLVGGLFFLGGVSEISYIFILVLLVFSVLEACIGLSILVGLIRVFGKGYFSGGGFTC</sequence>
<accession>A0A678NPG2</accession>
<organism evidence="2">
    <name type="scientific">Seison sp. MS-2015</name>
    <dbReference type="NCBI Taxonomy" id="1673261"/>
    <lineage>
        <taxon>Eukaryota</taxon>
        <taxon>Metazoa</taxon>
        <taxon>Spiralia</taxon>
        <taxon>Gnathifera</taxon>
        <taxon>Rotifera</taxon>
        <taxon>Pararotatoria</taxon>
        <taxon>Seisonacea</taxon>
        <taxon>Seisonidae</taxon>
        <taxon>Seison</taxon>
    </lineage>
</organism>
<gene>
    <name evidence="2" type="primary">ND4L</name>
</gene>
<keyword evidence="1" id="KW-1133">Transmembrane helix</keyword>
<dbReference type="Gene3D" id="1.10.287.3510">
    <property type="match status" value="1"/>
</dbReference>
<feature type="transmembrane region" description="Helical" evidence="1">
    <location>
        <begin position="7"/>
        <end position="30"/>
    </location>
</feature>
<reference evidence="2" key="1">
    <citation type="submission" date="2015-02" db="EMBL/GenBank/DDBJ databases">
        <authorList>
            <person name="Hankeln T."/>
            <person name="Sielaff M."/>
        </authorList>
    </citation>
    <scope>NUCLEOTIDE SEQUENCE</scope>
</reference>
<dbReference type="EMBL" id="KP742964">
    <property type="protein sequence ID" value="AKN10630.1"/>
    <property type="molecule type" value="Genomic_DNA"/>
</dbReference>
<name>A0A678NPG2_9BILA</name>
<keyword evidence="1" id="KW-0812">Transmembrane</keyword>
<keyword evidence="2" id="KW-0496">Mitochondrion</keyword>
<dbReference type="AlphaFoldDB" id="A0A678NPG2"/>
<keyword evidence="1" id="KW-0472">Membrane</keyword>
<evidence type="ECO:0000256" key="1">
    <source>
        <dbReference type="SAM" id="Phobius"/>
    </source>
</evidence>
<geneLocation type="mitochondrion" evidence="2"/>
<proteinExistence type="predicted"/>